<dbReference type="AlphaFoldDB" id="A0A137SES7"/>
<gene>
    <name evidence="2" type="ORF">J122_1046</name>
</gene>
<dbReference type="Proteomes" id="UP000070282">
    <property type="component" value="Unassembled WGS sequence"/>
</dbReference>
<evidence type="ECO:0000313" key="3">
    <source>
        <dbReference type="Proteomes" id="UP000070282"/>
    </source>
</evidence>
<dbReference type="InterPro" id="IPR027417">
    <property type="entry name" value="P-loop_NTPase"/>
</dbReference>
<dbReference type="SUPFAM" id="SSF52540">
    <property type="entry name" value="P-loop containing nucleoside triphosphate hydrolases"/>
    <property type="match status" value="1"/>
</dbReference>
<protein>
    <recommendedName>
        <fullName evidence="1">Pilus assembly protein TadZ N-terminal domain-containing protein</fullName>
    </recommendedName>
</protein>
<dbReference type="InterPro" id="IPR011006">
    <property type="entry name" value="CheY-like_superfamily"/>
</dbReference>
<accession>A0A137SES7</accession>
<feature type="domain" description="Pilus assembly protein TadZ N-terminal" evidence="1">
    <location>
        <begin position="2"/>
        <end position="130"/>
    </location>
</feature>
<evidence type="ECO:0000259" key="1">
    <source>
        <dbReference type="Pfam" id="PF16968"/>
    </source>
</evidence>
<sequence>MSESIICVADDVGARVWLERVLESEWNLECLSSMDLSRVSRLVQATGAPVVLVAIDENDANRALKVFAAIQKACPNSQLIGVAHRLSQDLLLSIMRAGARDCLVTGVDADTARDRVRRIADSAAQAPTAAPSAGRGDITLVVSASSIVDTRFFCQNFVAELNEYQAGKNILAMDSNSEANRTFYFDNLSRLTLDELISRGDSIDRSLVETALEEYQDGLRLLSGDISSELLKGDAAADLYITISQLATLFDHMVIRVDPAHTGEWLRAIGANVNRIITVTHPVVDQVQATEKLLQEINEWVATECSRYVVVDGYEKRASLSLSDIEKTLDHKCDLALPLEWRYRLDAMNAGLPIANLLHKSTYHRSLGGFIHTCCAAGETRRKFTFKRTAV</sequence>
<reference evidence="3" key="1">
    <citation type="submission" date="2015-12" db="EMBL/GenBank/DDBJ databases">
        <authorList>
            <person name="Lima A."/>
            <person name="Farahani Zayas N."/>
            <person name="Castro Da Silva M.A."/>
            <person name="Cabral A."/>
            <person name="Pessatti M.L."/>
        </authorList>
    </citation>
    <scope>NUCLEOTIDE SEQUENCE [LARGE SCALE GENOMIC DNA]</scope>
    <source>
        <strain evidence="3">LAMA 842</strain>
    </source>
</reference>
<name>A0A137SES7_9GAMM</name>
<dbReference type="Gene3D" id="3.40.50.300">
    <property type="entry name" value="P-loop containing nucleotide triphosphate hydrolases"/>
    <property type="match status" value="1"/>
</dbReference>
<dbReference type="PATRIC" id="fig|1306954.6.peg.2922"/>
<comment type="caution">
    <text evidence="2">The sequence shown here is derived from an EMBL/GenBank/DDBJ whole genome shotgun (WGS) entry which is preliminary data.</text>
</comment>
<keyword evidence="3" id="KW-1185">Reference proteome</keyword>
<dbReference type="Pfam" id="PF16968">
    <property type="entry name" value="TadZ_N"/>
    <property type="match status" value="1"/>
</dbReference>
<dbReference type="InterPro" id="IPR031580">
    <property type="entry name" value="TadZ_N"/>
</dbReference>
<dbReference type="RefSeq" id="WP_061331471.1">
    <property type="nucleotide sequence ID" value="NZ_LOCO01000004.1"/>
</dbReference>
<evidence type="ECO:0000313" key="2">
    <source>
        <dbReference type="EMBL" id="KXO10922.1"/>
    </source>
</evidence>
<dbReference type="Gene3D" id="3.40.50.2300">
    <property type="match status" value="1"/>
</dbReference>
<organism evidence="2 3">
    <name type="scientific">Marinobacter excellens LAMA 842</name>
    <dbReference type="NCBI Taxonomy" id="1306954"/>
    <lineage>
        <taxon>Bacteria</taxon>
        <taxon>Pseudomonadati</taxon>
        <taxon>Pseudomonadota</taxon>
        <taxon>Gammaproteobacteria</taxon>
        <taxon>Pseudomonadales</taxon>
        <taxon>Marinobacteraceae</taxon>
        <taxon>Marinobacter</taxon>
    </lineage>
</organism>
<dbReference type="EMBL" id="LOCO01000004">
    <property type="protein sequence ID" value="KXO10922.1"/>
    <property type="molecule type" value="Genomic_DNA"/>
</dbReference>
<proteinExistence type="predicted"/>
<dbReference type="SUPFAM" id="SSF52172">
    <property type="entry name" value="CheY-like"/>
    <property type="match status" value="1"/>
</dbReference>